<proteinExistence type="predicted"/>
<dbReference type="PANTHER" id="PTHR42923">
    <property type="entry name" value="PROTOPORPHYRINOGEN OXIDASE"/>
    <property type="match status" value="1"/>
</dbReference>
<comment type="caution">
    <text evidence="2">The sequence shown here is derived from an EMBL/GenBank/DDBJ whole genome shotgun (WGS) entry which is preliminary data.</text>
</comment>
<dbReference type="InterPro" id="IPR050464">
    <property type="entry name" value="Zeta_carotene_desat/Oxidored"/>
</dbReference>
<name>A0A8J8WK65_9EURO</name>
<dbReference type="Gene3D" id="3.50.50.60">
    <property type="entry name" value="FAD/NAD(P)-binding domain"/>
    <property type="match status" value="1"/>
</dbReference>
<accession>A0A8J8WK65</accession>
<keyword evidence="3" id="KW-1185">Reference proteome</keyword>
<reference evidence="2" key="1">
    <citation type="journal article" date="2020" name="Front. Microbiol.">
        <title>Gene regulatory networks of Penicillium echinulatum 2HH and Penicillium oxalicum 114-2 inferred by a computational biology approach.</title>
        <authorList>
            <person name="Lenz A.R."/>
            <person name="Galan-Vasquez E."/>
            <person name="Balbinot E."/>
            <person name="De Abreu F.P."/>
            <person name="De Oliveira N.S."/>
            <person name="Da Rosa L.O."/>
            <person name="De Avila E Silva S."/>
            <person name="Camassola M."/>
            <person name="Dillon A.J.P."/>
            <person name="Perez-Rueda E."/>
        </authorList>
    </citation>
    <scope>NUCLEOTIDE SEQUENCE</scope>
    <source>
        <strain evidence="2">S1M29</strain>
    </source>
</reference>
<dbReference type="InterPro" id="IPR002937">
    <property type="entry name" value="Amino_oxidase"/>
</dbReference>
<organism evidence="2 3">
    <name type="scientific">Penicillium ucsense</name>
    <dbReference type="NCBI Taxonomy" id="2839758"/>
    <lineage>
        <taxon>Eukaryota</taxon>
        <taxon>Fungi</taxon>
        <taxon>Dikarya</taxon>
        <taxon>Ascomycota</taxon>
        <taxon>Pezizomycotina</taxon>
        <taxon>Eurotiomycetes</taxon>
        <taxon>Eurotiomycetidae</taxon>
        <taxon>Eurotiales</taxon>
        <taxon>Aspergillaceae</taxon>
        <taxon>Penicillium</taxon>
    </lineage>
</organism>
<dbReference type="Pfam" id="PF13450">
    <property type="entry name" value="NAD_binding_8"/>
    <property type="match status" value="1"/>
</dbReference>
<dbReference type="InterPro" id="IPR036188">
    <property type="entry name" value="FAD/NAD-bd_sf"/>
</dbReference>
<dbReference type="PANTHER" id="PTHR42923:SF42">
    <property type="entry name" value="AMINE OXIDASE DOMAIN-CONTAINING PROTEIN"/>
    <property type="match status" value="1"/>
</dbReference>
<evidence type="ECO:0000313" key="3">
    <source>
        <dbReference type="Proteomes" id="UP000631181"/>
    </source>
</evidence>
<dbReference type="Proteomes" id="UP000631181">
    <property type="component" value="Unassembled WGS sequence"/>
</dbReference>
<evidence type="ECO:0000313" key="2">
    <source>
        <dbReference type="EMBL" id="KAF7717428.1"/>
    </source>
</evidence>
<dbReference type="GO" id="GO:0016491">
    <property type="term" value="F:oxidoreductase activity"/>
    <property type="evidence" value="ECO:0007669"/>
    <property type="project" value="InterPro"/>
</dbReference>
<dbReference type="Pfam" id="PF01593">
    <property type="entry name" value="Amino_oxidase"/>
    <property type="match status" value="1"/>
</dbReference>
<sequence length="493" mass="54424">MESTQTPRPKRVAVVGTGMAGLATAHLLHQDPEKRYQVTLIEKKDQISLSAESIQIPSSDPQGQPVWADVPMRAFAGGFYNNLARMYDYLGVKYHEQPFLFSFTRVPSRQQPLSPTSSTLLLSPSSACIPGPQMVYASNFHQLPPIPRTSELLQWCMEAVYAILCYVWFTFCCFFIAPHGEDLQNGQLSESFDHYLRRVRIPEHYAENYLLPLISSVCTCSHQELLNFPASDVLEYKRRTHRQQHYVVSSGVQCVQPKLLEGVDLRLGVNLTQVVPDDQGVKIEYSTLSETENSTISTSEHFDLVVLAVSPDVAAALYPAVHAPLSAVPTTSVETIAHTDESMIQPMLQATSTPSSAGKPAARTLASSKNTKTQRIHLLSNGTITEAVHEQSNSILVSTNPLFAVDQSKIIRSASFTRVLRSPLSRLLVNSIFQGQDETIGTSAGKTWRNGDQGVYLAGGWCWDGMVLLEGCIVSAMRVANELGVTVPWNQRS</sequence>
<feature type="domain" description="Amine oxidase" evidence="1">
    <location>
        <begin position="234"/>
        <end position="338"/>
    </location>
</feature>
<dbReference type="SUPFAM" id="SSF51905">
    <property type="entry name" value="FAD/NAD(P)-binding domain"/>
    <property type="match status" value="1"/>
</dbReference>
<evidence type="ECO:0000259" key="1">
    <source>
        <dbReference type="Pfam" id="PF01593"/>
    </source>
</evidence>
<protein>
    <recommendedName>
        <fullName evidence="1">Amine oxidase domain-containing protein</fullName>
    </recommendedName>
</protein>
<dbReference type="OrthoDB" id="5977668at2759"/>
<dbReference type="AlphaFoldDB" id="A0A8J8WK65"/>
<dbReference type="EMBL" id="WIWV01000027">
    <property type="protein sequence ID" value="KAF7717428.1"/>
    <property type="molecule type" value="Genomic_DNA"/>
</dbReference>
<gene>
    <name evidence="2" type="ORF">PECM_004253</name>
</gene>